<feature type="region of interest" description="Disordered" evidence="1">
    <location>
        <begin position="122"/>
        <end position="145"/>
    </location>
</feature>
<evidence type="ECO:0000256" key="1">
    <source>
        <dbReference type="SAM" id="MobiDB-lite"/>
    </source>
</evidence>
<gene>
    <name evidence="3" type="ORF">K4H94_07615</name>
</gene>
<dbReference type="KEGG" id="cchv:BTM20_08710"/>
<feature type="compositionally biased region" description="Acidic residues" evidence="1">
    <location>
        <begin position="122"/>
        <end position="134"/>
    </location>
</feature>
<name>A0ABD4RI76_9CLOT</name>
<comment type="caution">
    <text evidence="3">The sequence shown here is derived from an EMBL/GenBank/DDBJ whole genome shotgun (WGS) entry which is preliminary data.</text>
</comment>
<proteinExistence type="predicted"/>
<feature type="domain" description="Anti-sigma factor RsgI-like middle" evidence="2">
    <location>
        <begin position="3"/>
        <end position="77"/>
    </location>
</feature>
<dbReference type="AlphaFoldDB" id="A0ABD4RI76"/>
<sequence length="145" mass="16956">MLEIKHKLIEKNYISKNKTILFGFAFNSNSDDIEYEDKVKMIIKNNFNDNKIAFLKGDSNSINNADNKGISLGRYEASLDFHDDKLEDMIENLSVEEILNAIKNKDKYIFWNSDIEEELKDELEDKNDVDDNNDDLEHNENDDLD</sequence>
<dbReference type="RefSeq" id="WP_021875943.1">
    <property type="nucleotide sequence ID" value="NZ_JAIFTO010000014.1"/>
</dbReference>
<accession>A0ABD4RI76</accession>
<dbReference type="EMBL" id="JAIFTX010000014">
    <property type="protein sequence ID" value="MBX7290910.1"/>
    <property type="molecule type" value="Genomic_DNA"/>
</dbReference>
<dbReference type="Pfam" id="PF23750">
    <property type="entry name" value="RsgI_M"/>
    <property type="match status" value="1"/>
</dbReference>
<dbReference type="Proteomes" id="UP000775179">
    <property type="component" value="Unassembled WGS sequence"/>
</dbReference>
<evidence type="ECO:0000259" key="2">
    <source>
        <dbReference type="Pfam" id="PF23750"/>
    </source>
</evidence>
<feature type="compositionally biased region" description="Basic and acidic residues" evidence="1">
    <location>
        <begin position="135"/>
        <end position="145"/>
    </location>
</feature>
<protein>
    <recommendedName>
        <fullName evidence="2">Anti-sigma factor RsgI-like middle domain-containing protein</fullName>
    </recommendedName>
</protein>
<evidence type="ECO:0000313" key="4">
    <source>
        <dbReference type="Proteomes" id="UP000775179"/>
    </source>
</evidence>
<organism evidence="3 4">
    <name type="scientific">Clostridium chauvoei</name>
    <dbReference type="NCBI Taxonomy" id="46867"/>
    <lineage>
        <taxon>Bacteria</taxon>
        <taxon>Bacillati</taxon>
        <taxon>Bacillota</taxon>
        <taxon>Clostridia</taxon>
        <taxon>Eubacteriales</taxon>
        <taxon>Clostridiaceae</taxon>
        <taxon>Clostridium</taxon>
    </lineage>
</organism>
<evidence type="ECO:0000313" key="3">
    <source>
        <dbReference type="EMBL" id="MBX7290910.1"/>
    </source>
</evidence>
<reference evidence="3 4" key="1">
    <citation type="submission" date="2021-08" db="EMBL/GenBank/DDBJ databases">
        <title>Genome sequence analysis of Clostridium chauvoei strains of European origin and evaluation of typing options for outbreak investigations.</title>
        <authorList>
            <person name="Abdel-Glil M."/>
            <person name="Thomas P."/>
            <person name="Seyboldt C."/>
        </authorList>
    </citation>
    <scope>NUCLEOTIDE SEQUENCE [LARGE SCALE GENOMIC DNA]</scope>
    <source>
        <strain evidence="3 4">S0260-09</strain>
    </source>
</reference>
<dbReference type="InterPro" id="IPR055431">
    <property type="entry name" value="RsgI_M"/>
</dbReference>